<evidence type="ECO:0000256" key="1">
    <source>
        <dbReference type="SAM" id="MobiDB-lite"/>
    </source>
</evidence>
<reference evidence="2 3" key="1">
    <citation type="submission" date="2020-06" db="EMBL/GenBank/DDBJ databases">
        <title>Genome mining for natural products.</title>
        <authorList>
            <person name="Zhang B."/>
            <person name="Shi J."/>
            <person name="Ge H."/>
        </authorList>
    </citation>
    <scope>NUCLEOTIDE SEQUENCE [LARGE SCALE GENOMIC DNA]</scope>
    <source>
        <strain evidence="2 3">NA00687</strain>
    </source>
</reference>
<feature type="compositionally biased region" description="Low complexity" evidence="1">
    <location>
        <begin position="280"/>
        <end position="290"/>
    </location>
</feature>
<evidence type="ECO:0000313" key="2">
    <source>
        <dbReference type="EMBL" id="QKW52019.1"/>
    </source>
</evidence>
<name>A0A7H8NBY8_9ACTN</name>
<feature type="region of interest" description="Disordered" evidence="1">
    <location>
        <begin position="276"/>
        <end position="304"/>
    </location>
</feature>
<dbReference type="SUPFAM" id="SSF46689">
    <property type="entry name" value="Homeodomain-like"/>
    <property type="match status" value="1"/>
</dbReference>
<protein>
    <submittedName>
        <fullName evidence="2">IS21 family transposase</fullName>
    </submittedName>
</protein>
<dbReference type="EMBL" id="CP054929">
    <property type="protein sequence ID" value="QKW52019.1"/>
    <property type="molecule type" value="Genomic_DNA"/>
</dbReference>
<organism evidence="2 3">
    <name type="scientific">Streptomyces buecherae</name>
    <dbReference type="NCBI Taxonomy" id="2763006"/>
    <lineage>
        <taxon>Bacteria</taxon>
        <taxon>Bacillati</taxon>
        <taxon>Actinomycetota</taxon>
        <taxon>Actinomycetes</taxon>
        <taxon>Kitasatosporales</taxon>
        <taxon>Streptomycetaceae</taxon>
        <taxon>Streptomyces</taxon>
    </lineage>
</organism>
<dbReference type="AlphaFoldDB" id="A0A7H8NBY8"/>
<proteinExistence type="predicted"/>
<evidence type="ECO:0000313" key="3">
    <source>
        <dbReference type="Proteomes" id="UP000509303"/>
    </source>
</evidence>
<dbReference type="PANTHER" id="PTHR35004:SF8">
    <property type="entry name" value="TRANSPOSASE RV3428C-RELATED"/>
    <property type="match status" value="1"/>
</dbReference>
<dbReference type="InterPro" id="IPR009057">
    <property type="entry name" value="Homeodomain-like_sf"/>
</dbReference>
<keyword evidence="3" id="KW-1185">Reference proteome</keyword>
<dbReference type="Proteomes" id="UP000509303">
    <property type="component" value="Chromosome"/>
</dbReference>
<sequence length="408" mass="44677">MKMTDREIIEILVAYDATESVYAAARIVGCDPKTVRRYVAARDAGRPVTGPSRRSRLADAYAEKIEEWVDRSEGHISAVRAHERLVRMGFTGSERTTRRVVAETKSRWQSGSRRIFRPWVTEPGLWLQCDWGPGPLVPGPDGEPRRTALFSAWLAWSRYRVVIPCRDRTLGSLVCCLDATLTALGGAPTYLLTRLRQEGGARHPDVVAVGRHYGMKVRTCVPHDPEGGGTQAGVRVAAADLTPTDADLRPEYASFAELQAACQEFGQWFNGQVRHWQGQRPDAAPEGAGEPEVERRRAQAQAATPTERLLIERTRLHPLPPAPCVLGLGQQATVSETDTVVHDGTRYAVPGPLTGAQVWLRAARGELAVVADLAALAHRPAHLVGADGLTEIARYRTPSRGASRNGTR</sequence>
<dbReference type="RefSeq" id="WP_176163725.1">
    <property type="nucleotide sequence ID" value="NZ_CP054929.1"/>
</dbReference>
<accession>A0A7H8NBY8</accession>
<dbReference type="PANTHER" id="PTHR35004">
    <property type="entry name" value="TRANSPOSASE RV3428C-RELATED"/>
    <property type="match status" value="1"/>
</dbReference>
<gene>
    <name evidence="2" type="ORF">HUT08_23625</name>
</gene>